<name>A0A8C6SY81_9GOBI</name>
<reference evidence="8" key="1">
    <citation type="submission" date="2025-08" db="UniProtKB">
        <authorList>
            <consortium name="Ensembl"/>
        </authorList>
    </citation>
    <scope>IDENTIFICATION</scope>
</reference>
<dbReference type="GO" id="GO:0005886">
    <property type="term" value="C:plasma membrane"/>
    <property type="evidence" value="ECO:0007669"/>
    <property type="project" value="UniProtKB-SubCell"/>
</dbReference>
<keyword evidence="5 7" id="KW-1133">Transmembrane helix</keyword>
<evidence type="ECO:0000256" key="3">
    <source>
        <dbReference type="ARBA" id="ARBA00022475"/>
    </source>
</evidence>
<evidence type="ECO:0000313" key="9">
    <source>
        <dbReference type="Proteomes" id="UP000694523"/>
    </source>
</evidence>
<accession>A0A8C6SY81</accession>
<sequence>MLIILCCLQLITALERQVLDFLGYQWAPIMVNFLQVVMVILGLFGAIQYRSRYVVMYLLWTLLWVGWNVFVCCLYLDLGGLSKVHSDAGHIVHRSWWKENGPACDLDSLPSDGWTNQENPQLTTVLRCWLEYQYIEVLHCTVQLLVSLLGFVHACYVVNALTDDDDNFNFNAEFQHPSKPFQLLF</sequence>
<evidence type="ECO:0000313" key="8">
    <source>
        <dbReference type="Ensembl" id="ENSNMLP00000013491.1"/>
    </source>
</evidence>
<comment type="caution">
    <text evidence="7">Lacks conserved residue(s) required for the propagation of feature annotation.</text>
</comment>
<dbReference type="GO" id="GO:0002028">
    <property type="term" value="P:regulation of sodium ion transport"/>
    <property type="evidence" value="ECO:0007669"/>
    <property type="project" value="UniProtKB-UniRule"/>
</dbReference>
<evidence type="ECO:0000256" key="6">
    <source>
        <dbReference type="ARBA" id="ARBA00023136"/>
    </source>
</evidence>
<evidence type="ECO:0000256" key="1">
    <source>
        <dbReference type="ARBA" id="ARBA00004651"/>
    </source>
</evidence>
<feature type="transmembrane region" description="Helical" evidence="7">
    <location>
        <begin position="26"/>
        <end position="47"/>
    </location>
</feature>
<evidence type="ECO:0000256" key="4">
    <source>
        <dbReference type="ARBA" id="ARBA00022692"/>
    </source>
</evidence>
<feature type="transmembrane region" description="Helical" evidence="7">
    <location>
        <begin position="54"/>
        <end position="78"/>
    </location>
</feature>
<dbReference type="InterPro" id="IPR008516">
    <property type="entry name" value="Na/K-Atpase_Interacting"/>
</dbReference>
<dbReference type="PANTHER" id="PTHR13084">
    <property type="entry name" value="T-CELL LYMPHOMA BREAKPOINT-ASSOCIATED TARGET 1-RELATED"/>
    <property type="match status" value="1"/>
</dbReference>
<comment type="subcellular location">
    <subcellularLocation>
        <location evidence="1 7">Cell membrane</location>
        <topology evidence="1 7">Multi-pass membrane protein</topology>
    </subcellularLocation>
</comment>
<dbReference type="Proteomes" id="UP000694523">
    <property type="component" value="Unplaced"/>
</dbReference>
<evidence type="ECO:0000256" key="7">
    <source>
        <dbReference type="RuleBase" id="RU368041"/>
    </source>
</evidence>
<dbReference type="Ensembl" id="ENSNMLT00000015180.1">
    <property type="protein sequence ID" value="ENSNMLP00000013491.1"/>
    <property type="gene ID" value="ENSNMLG00000009051.1"/>
</dbReference>
<reference evidence="8" key="2">
    <citation type="submission" date="2025-09" db="UniProtKB">
        <authorList>
            <consortium name="Ensembl"/>
        </authorList>
    </citation>
    <scope>IDENTIFICATION</scope>
</reference>
<protein>
    <recommendedName>
        <fullName evidence="7">Sodium/potassium-transporting ATPase subunit beta-1-interacting protein</fullName>
        <shortName evidence="7">Na(+)/K(+)-transporting ATPase subunit beta-1-interacting protein</shortName>
    </recommendedName>
</protein>
<comment type="similarity">
    <text evidence="2 7">Belongs to the NKAIN family.</text>
</comment>
<keyword evidence="3 7" id="KW-1003">Cell membrane</keyword>
<dbReference type="PANTHER" id="PTHR13084:SF7">
    <property type="entry name" value="SODIUM_POTASSIUM-TRANSPORTING ATPASE SUBUNIT BETA-1-INTERACTING PROTEIN"/>
    <property type="match status" value="1"/>
</dbReference>
<keyword evidence="4 7" id="KW-0812">Transmembrane</keyword>
<evidence type="ECO:0000256" key="5">
    <source>
        <dbReference type="ARBA" id="ARBA00022989"/>
    </source>
</evidence>
<organism evidence="8 9">
    <name type="scientific">Neogobius melanostomus</name>
    <name type="common">round goby</name>
    <dbReference type="NCBI Taxonomy" id="47308"/>
    <lineage>
        <taxon>Eukaryota</taxon>
        <taxon>Metazoa</taxon>
        <taxon>Chordata</taxon>
        <taxon>Craniata</taxon>
        <taxon>Vertebrata</taxon>
        <taxon>Euteleostomi</taxon>
        <taxon>Actinopterygii</taxon>
        <taxon>Neopterygii</taxon>
        <taxon>Teleostei</taxon>
        <taxon>Neoteleostei</taxon>
        <taxon>Acanthomorphata</taxon>
        <taxon>Gobiaria</taxon>
        <taxon>Gobiiformes</taxon>
        <taxon>Gobioidei</taxon>
        <taxon>Gobiidae</taxon>
        <taxon>Benthophilinae</taxon>
        <taxon>Neogobiini</taxon>
        <taxon>Neogobius</taxon>
    </lineage>
</organism>
<proteinExistence type="inferred from homology"/>
<keyword evidence="9" id="KW-1185">Reference proteome</keyword>
<dbReference type="AlphaFoldDB" id="A0A8C6SY81"/>
<keyword evidence="6 7" id="KW-0472">Membrane</keyword>
<evidence type="ECO:0000256" key="2">
    <source>
        <dbReference type="ARBA" id="ARBA00006364"/>
    </source>
</evidence>
<dbReference type="Pfam" id="PF05640">
    <property type="entry name" value="NKAIN"/>
    <property type="match status" value="1"/>
</dbReference>